<dbReference type="OrthoDB" id="5288223at2"/>
<dbReference type="InterPro" id="IPR000825">
    <property type="entry name" value="SUF_FeS_clus_asmbl_SufBD_core"/>
</dbReference>
<dbReference type="Pfam" id="PF19295">
    <property type="entry name" value="SufBD_N"/>
    <property type="match status" value="1"/>
</dbReference>
<dbReference type="PANTHER" id="PTHR43575:SF1">
    <property type="entry name" value="PROTEIN ABCI7, CHLOROPLASTIC"/>
    <property type="match status" value="1"/>
</dbReference>
<dbReference type="Pfam" id="PF01458">
    <property type="entry name" value="SUFBD_core"/>
    <property type="match status" value="1"/>
</dbReference>
<dbReference type="InterPro" id="IPR011542">
    <property type="entry name" value="SUF_FeS_clus_asmbl_SufD"/>
</dbReference>
<name>A0A5C7EJY3_9PROT</name>
<protein>
    <submittedName>
        <fullName evidence="4">Fe-S cluster assembly protein SufD</fullName>
    </submittedName>
</protein>
<dbReference type="AlphaFoldDB" id="A0A5C7EJY3"/>
<proteinExistence type="inferred from homology"/>
<comment type="similarity">
    <text evidence="1">Belongs to the iron-sulfur cluster assembly SufBD family.</text>
</comment>
<feature type="domain" description="SUF system FeS cluster assembly SufBD core" evidence="2">
    <location>
        <begin position="158"/>
        <end position="391"/>
    </location>
</feature>
<evidence type="ECO:0000313" key="5">
    <source>
        <dbReference type="Proteomes" id="UP000321201"/>
    </source>
</evidence>
<dbReference type="FunCoup" id="A0A5C7EJY3">
    <property type="interactions" value="381"/>
</dbReference>
<dbReference type="GO" id="GO:0016226">
    <property type="term" value="P:iron-sulfur cluster assembly"/>
    <property type="evidence" value="ECO:0007669"/>
    <property type="project" value="InterPro"/>
</dbReference>
<feature type="domain" description="SUF system FeS cluster assembly SufBD N-terminal" evidence="3">
    <location>
        <begin position="6"/>
        <end position="155"/>
    </location>
</feature>
<comment type="caution">
    <text evidence="4">The sequence shown here is derived from an EMBL/GenBank/DDBJ whole genome shotgun (WGS) entry which is preliminary data.</text>
</comment>
<dbReference type="EMBL" id="VPFL01000006">
    <property type="protein sequence ID" value="TXF12484.1"/>
    <property type="molecule type" value="Genomic_DNA"/>
</dbReference>
<dbReference type="InterPro" id="IPR055346">
    <property type="entry name" value="Fe-S_cluster_assembly_SufBD"/>
</dbReference>
<gene>
    <name evidence="4" type="primary">sufD</name>
    <name evidence="4" type="ORF">FR698_05880</name>
</gene>
<dbReference type="InterPro" id="IPR045595">
    <property type="entry name" value="SufBD_N"/>
</dbReference>
<evidence type="ECO:0000313" key="4">
    <source>
        <dbReference type="EMBL" id="TXF12484.1"/>
    </source>
</evidence>
<keyword evidence="5" id="KW-1185">Reference proteome</keyword>
<sequence length="426" mass="46337">MADLLPGHGVPWVRKAREQALERFRALGFPTLRDEDWKYTSVALIEKRHFAPTAGTPEAAPEEVLAAHRFPDLDADVLVFVGGRFAPQLSRLGRLPEGAMVCSLAELLERGAEPLVPYFGSEAPAGPFAAMNTAFASDGAFVHLRRGVKLPRPLHLLFIATGGERAAHLRHLVLAEEGAEAVVIEHYVGVAGAVAFTNTLTQISVGPGAAVEHVKLQQEDGKTVHMAGIHAEQRRDSRFVSHSMALGAQLARNDITVTLNAEGCEATLNGLYLVGGRQHVDHHTRIDHAKPHGTSREYYRGVLDGAARGVFNGRVVVHPGAQKTDAEQTNNNLVLSRDAEVDTKPQLEIYADDVKCAHGATVGQLDADMLFYLRSRGLGEVAARNLLTYAFANDVINRIGLKPLRIRLEEFVIGRLPEGESIRELV</sequence>
<evidence type="ECO:0000259" key="2">
    <source>
        <dbReference type="Pfam" id="PF01458"/>
    </source>
</evidence>
<dbReference type="PANTHER" id="PTHR43575">
    <property type="entry name" value="PROTEIN ABCI7, CHLOROPLASTIC"/>
    <property type="match status" value="1"/>
</dbReference>
<evidence type="ECO:0000259" key="3">
    <source>
        <dbReference type="Pfam" id="PF19295"/>
    </source>
</evidence>
<dbReference type="InterPro" id="IPR037284">
    <property type="entry name" value="SUF_FeS_clus_asmbl_SufBD_sf"/>
</dbReference>
<dbReference type="InParanoid" id="A0A5C7EJY3"/>
<accession>A0A5C7EJY3</accession>
<dbReference type="Proteomes" id="UP000321201">
    <property type="component" value="Unassembled WGS sequence"/>
</dbReference>
<dbReference type="NCBIfam" id="TIGR01981">
    <property type="entry name" value="sufD"/>
    <property type="match status" value="1"/>
</dbReference>
<reference evidence="4 5" key="1">
    <citation type="submission" date="2019-08" db="EMBL/GenBank/DDBJ databases">
        <title>Pelomicrobium methylotrophicum gen. nov., sp. nov. a moderately thermophilic, facultatively anaerobic, lithoautotrophic and methylotrophic bacterium isolated from a terrestrial mud volcano.</title>
        <authorList>
            <person name="Slobodkina G.B."/>
            <person name="Merkel A.Y."/>
            <person name="Slobodkin A.I."/>
        </authorList>
    </citation>
    <scope>NUCLEOTIDE SEQUENCE [LARGE SCALE GENOMIC DNA]</scope>
    <source>
        <strain evidence="4 5">SM250</strain>
    </source>
</reference>
<organism evidence="4 5">
    <name type="scientific">Pelomicrobium methylotrophicum</name>
    <dbReference type="NCBI Taxonomy" id="2602750"/>
    <lineage>
        <taxon>Bacteria</taxon>
        <taxon>Pseudomonadati</taxon>
        <taxon>Pseudomonadota</taxon>
        <taxon>Hydrogenophilia</taxon>
        <taxon>Hydrogenophilia incertae sedis</taxon>
        <taxon>Pelomicrobium</taxon>
    </lineage>
</organism>
<dbReference type="SUPFAM" id="SSF101960">
    <property type="entry name" value="Stabilizer of iron transporter SufD"/>
    <property type="match status" value="1"/>
</dbReference>
<evidence type="ECO:0000256" key="1">
    <source>
        <dbReference type="ARBA" id="ARBA00043967"/>
    </source>
</evidence>